<keyword evidence="3" id="KW-1185">Reference proteome</keyword>
<dbReference type="Proteomes" id="UP001356095">
    <property type="component" value="Unassembled WGS sequence"/>
</dbReference>
<organism evidence="2 3">
    <name type="scientific">Nocardiopsis codii</name>
    <dbReference type="NCBI Taxonomy" id="3065942"/>
    <lineage>
        <taxon>Bacteria</taxon>
        <taxon>Bacillati</taxon>
        <taxon>Actinomycetota</taxon>
        <taxon>Actinomycetes</taxon>
        <taxon>Streptosporangiales</taxon>
        <taxon>Nocardiopsidaceae</taxon>
        <taxon>Nocardiopsis</taxon>
    </lineage>
</organism>
<protein>
    <recommendedName>
        <fullName evidence="4">Integral membrane protein</fullName>
    </recommendedName>
</protein>
<gene>
    <name evidence="2" type="ORF">Q8791_28600</name>
</gene>
<reference evidence="2 3" key="1">
    <citation type="submission" date="2023-08" db="EMBL/GenBank/DDBJ databases">
        <authorList>
            <person name="Girao M."/>
            <person name="Carvalho M.F."/>
        </authorList>
    </citation>
    <scope>NUCLEOTIDE SEQUENCE [LARGE SCALE GENOMIC DNA]</scope>
    <source>
        <strain evidence="2 3">CT-R113</strain>
    </source>
</reference>
<comment type="caution">
    <text evidence="2">The sequence shown here is derived from an EMBL/GenBank/DDBJ whole genome shotgun (WGS) entry which is preliminary data.</text>
</comment>
<proteinExistence type="predicted"/>
<feature type="transmembrane region" description="Helical" evidence="1">
    <location>
        <begin position="73"/>
        <end position="93"/>
    </location>
</feature>
<feature type="transmembrane region" description="Helical" evidence="1">
    <location>
        <begin position="99"/>
        <end position="117"/>
    </location>
</feature>
<dbReference type="RefSeq" id="WP_330094949.1">
    <property type="nucleotide sequence ID" value="NZ_JAUZMY010000043.1"/>
</dbReference>
<evidence type="ECO:0000313" key="2">
    <source>
        <dbReference type="EMBL" id="MEE2041190.1"/>
    </source>
</evidence>
<evidence type="ECO:0000256" key="1">
    <source>
        <dbReference type="SAM" id="Phobius"/>
    </source>
</evidence>
<evidence type="ECO:0000313" key="3">
    <source>
        <dbReference type="Proteomes" id="UP001356095"/>
    </source>
</evidence>
<evidence type="ECO:0008006" key="4">
    <source>
        <dbReference type="Google" id="ProtNLM"/>
    </source>
</evidence>
<dbReference type="EMBL" id="JAUZMY010000043">
    <property type="protein sequence ID" value="MEE2041190.1"/>
    <property type="molecule type" value="Genomic_DNA"/>
</dbReference>
<sequence>MAFMTNNPSHRRDEVAAALKAGRELGPEYDEALAASLVERIDDTIEERVRHHVARQTPTAPARTGVPSNTVRFVLSLVCLGVSIPITGIAAALGPAGTLPFVWLGLIGFYVVSVIGLRR</sequence>
<accession>A0ABU7KG38</accession>
<keyword evidence="1" id="KW-0472">Membrane</keyword>
<name>A0ABU7KG38_9ACTN</name>
<keyword evidence="1" id="KW-0812">Transmembrane</keyword>
<keyword evidence="1" id="KW-1133">Transmembrane helix</keyword>